<evidence type="ECO:0000313" key="15">
    <source>
        <dbReference type="EMBL" id="CAA6828891.1"/>
    </source>
</evidence>
<evidence type="ECO:0000256" key="7">
    <source>
        <dbReference type="HAMAP-Rule" id="MF_00394"/>
    </source>
</evidence>
<reference evidence="15" key="1">
    <citation type="submission" date="2020-01" db="EMBL/GenBank/DDBJ databases">
        <authorList>
            <person name="Meier V. D."/>
            <person name="Meier V D."/>
        </authorList>
    </citation>
    <scope>NUCLEOTIDE SEQUENCE</scope>
    <source>
        <strain evidence="15">HLG_WM_MAG_10</strain>
    </source>
</reference>
<feature type="binding site" evidence="10">
    <location>
        <position position="264"/>
    </location>
    <ligand>
        <name>NAD(+)</name>
        <dbReference type="ChEBI" id="CHEBI:57540"/>
    </ligand>
</feature>
<dbReference type="Pfam" id="PF07479">
    <property type="entry name" value="NAD_Gly3P_dh_C"/>
    <property type="match status" value="1"/>
</dbReference>
<dbReference type="PRINTS" id="PR00077">
    <property type="entry name" value="GPDHDRGNASE"/>
</dbReference>
<evidence type="ECO:0000256" key="12">
    <source>
        <dbReference type="RuleBase" id="RU000439"/>
    </source>
</evidence>
<name>A0A6S6UEM0_9BACT</name>
<gene>
    <name evidence="7" type="primary">gpsA</name>
    <name evidence="15" type="ORF">HELGO_WM56529</name>
</gene>
<dbReference type="GO" id="GO:0051287">
    <property type="term" value="F:NAD binding"/>
    <property type="evidence" value="ECO:0007669"/>
    <property type="project" value="InterPro"/>
</dbReference>
<dbReference type="InterPro" id="IPR008927">
    <property type="entry name" value="6-PGluconate_DH-like_C_sf"/>
</dbReference>
<evidence type="ECO:0000256" key="2">
    <source>
        <dbReference type="ARBA" id="ARBA00022516"/>
    </source>
</evidence>
<feature type="binding site" evidence="10">
    <location>
        <begin position="14"/>
        <end position="19"/>
    </location>
    <ligand>
        <name>NAD(+)</name>
        <dbReference type="ChEBI" id="CHEBI:57540"/>
    </ligand>
</feature>
<feature type="binding site" evidence="7">
    <location>
        <position position="18"/>
    </location>
    <ligand>
        <name>NADPH</name>
        <dbReference type="ChEBI" id="CHEBI:57783"/>
    </ligand>
</feature>
<dbReference type="GO" id="GO:0046167">
    <property type="term" value="P:glycerol-3-phosphate biosynthetic process"/>
    <property type="evidence" value="ECO:0007669"/>
    <property type="project" value="UniProtKB-UniRule"/>
</dbReference>
<feature type="binding site" evidence="7">
    <location>
        <position position="288"/>
    </location>
    <ligand>
        <name>NADPH</name>
        <dbReference type="ChEBI" id="CHEBI:57783"/>
    </ligand>
</feature>
<accession>A0A6S6UEM0</accession>
<comment type="pathway">
    <text evidence="7">Membrane lipid metabolism; glycerophospholipid metabolism.</text>
</comment>
<feature type="binding site" evidence="9">
    <location>
        <begin position="264"/>
        <end position="265"/>
    </location>
    <ligand>
        <name>substrate</name>
    </ligand>
</feature>
<dbReference type="EC" id="1.1.1.94" evidence="7"/>
<feature type="binding site" evidence="7">
    <location>
        <position position="264"/>
    </location>
    <ligand>
        <name>sn-glycerol 3-phosphate</name>
        <dbReference type="ChEBI" id="CHEBI:57597"/>
    </ligand>
</feature>
<feature type="active site" description="Proton acceptor" evidence="7 8">
    <location>
        <position position="200"/>
    </location>
</feature>
<dbReference type="InterPro" id="IPR011128">
    <property type="entry name" value="G3P_DH_NAD-dep_N"/>
</dbReference>
<dbReference type="SUPFAM" id="SSF48179">
    <property type="entry name" value="6-phosphogluconate dehydrogenase C-terminal domain-like"/>
    <property type="match status" value="1"/>
</dbReference>
<dbReference type="Gene3D" id="3.40.50.720">
    <property type="entry name" value="NAD(P)-binding Rossmann-like Domain"/>
    <property type="match status" value="1"/>
</dbReference>
<dbReference type="GO" id="GO:0046168">
    <property type="term" value="P:glycerol-3-phosphate catabolic process"/>
    <property type="evidence" value="ECO:0007669"/>
    <property type="project" value="InterPro"/>
</dbReference>
<dbReference type="GO" id="GO:0006650">
    <property type="term" value="P:glycerophospholipid metabolic process"/>
    <property type="evidence" value="ECO:0007669"/>
    <property type="project" value="UniProtKB-UniRule"/>
</dbReference>
<dbReference type="GO" id="GO:0008654">
    <property type="term" value="P:phospholipid biosynthetic process"/>
    <property type="evidence" value="ECO:0007669"/>
    <property type="project" value="UniProtKB-KW"/>
</dbReference>
<feature type="binding site" evidence="7">
    <location>
        <position position="106"/>
    </location>
    <ligand>
        <name>sn-glycerol 3-phosphate</name>
        <dbReference type="ChEBI" id="CHEBI:57597"/>
    </ligand>
</feature>
<protein>
    <recommendedName>
        <fullName evidence="7">Glycerol-3-phosphate dehydrogenase [NAD(P)+]</fullName>
        <ecNumber evidence="7">1.1.1.94</ecNumber>
    </recommendedName>
    <alternativeName>
        <fullName evidence="7">NAD(P)(+)-dependent glycerol-3-phosphate dehydrogenase</fullName>
    </alternativeName>
    <alternativeName>
        <fullName evidence="7">NAD(P)H-dependent dihydroxyacetone-phosphate reductase</fullName>
    </alternativeName>
</protein>
<feature type="binding site" evidence="7">
    <location>
        <position position="290"/>
    </location>
    <ligand>
        <name>NADPH</name>
        <dbReference type="ChEBI" id="CHEBI:57783"/>
    </ligand>
</feature>
<keyword evidence="5 7" id="KW-0594">Phospholipid biosynthesis</keyword>
<evidence type="ECO:0000259" key="14">
    <source>
        <dbReference type="Pfam" id="PF07479"/>
    </source>
</evidence>
<evidence type="ECO:0000256" key="8">
    <source>
        <dbReference type="PIRSR" id="PIRSR000114-1"/>
    </source>
</evidence>
<keyword evidence="7" id="KW-0521">NADP</keyword>
<evidence type="ECO:0000259" key="13">
    <source>
        <dbReference type="Pfam" id="PF01210"/>
    </source>
</evidence>
<feature type="binding site" evidence="7">
    <location>
        <position position="264"/>
    </location>
    <ligand>
        <name>NADPH</name>
        <dbReference type="ChEBI" id="CHEBI:57783"/>
    </ligand>
</feature>
<keyword evidence="3 7" id="KW-0560">Oxidoreductase</keyword>
<dbReference type="Pfam" id="PF01210">
    <property type="entry name" value="NAD_Gly3P_dh_N"/>
    <property type="match status" value="1"/>
</dbReference>
<feature type="binding site" evidence="7">
    <location>
        <position position="38"/>
    </location>
    <ligand>
        <name>NADPH</name>
        <dbReference type="ChEBI" id="CHEBI:57783"/>
    </ligand>
</feature>
<keyword evidence="7 10" id="KW-0520">NAD</keyword>
<evidence type="ECO:0000256" key="9">
    <source>
        <dbReference type="PIRSR" id="PIRSR000114-2"/>
    </source>
</evidence>
<evidence type="ECO:0000256" key="3">
    <source>
        <dbReference type="ARBA" id="ARBA00023002"/>
    </source>
</evidence>
<keyword evidence="6 7" id="KW-1208">Phospholipid metabolism</keyword>
<feature type="binding site" evidence="7">
    <location>
        <position position="145"/>
    </location>
    <ligand>
        <name>sn-glycerol 3-phosphate</name>
        <dbReference type="ChEBI" id="CHEBI:57597"/>
    </ligand>
</feature>
<feature type="binding site" evidence="7">
    <location>
        <position position="253"/>
    </location>
    <ligand>
        <name>sn-glycerol 3-phosphate</name>
        <dbReference type="ChEBI" id="CHEBI:57597"/>
    </ligand>
</feature>
<feature type="binding site" evidence="9">
    <location>
        <position position="106"/>
    </location>
    <ligand>
        <name>substrate</name>
    </ligand>
</feature>
<feature type="binding site" evidence="7">
    <location>
        <position position="17"/>
    </location>
    <ligand>
        <name>NADPH</name>
        <dbReference type="ChEBI" id="CHEBI:57783"/>
    </ligand>
</feature>
<feature type="binding site" evidence="7">
    <location>
        <position position="265"/>
    </location>
    <ligand>
        <name>sn-glycerol 3-phosphate</name>
        <dbReference type="ChEBI" id="CHEBI:57597"/>
    </ligand>
</feature>
<dbReference type="NCBIfam" id="NF000940">
    <property type="entry name" value="PRK00094.1-2"/>
    <property type="match status" value="1"/>
</dbReference>
<comment type="function">
    <text evidence="7">Catalyzes the reduction of the glycolytic intermediate dihydroxyacetone phosphate (DHAP) to sn-glycerol 3-phosphate (G3P), the key precursor for phospholipid synthesis.</text>
</comment>
<feature type="binding site" evidence="7">
    <location>
        <position position="263"/>
    </location>
    <ligand>
        <name>sn-glycerol 3-phosphate</name>
        <dbReference type="ChEBI" id="CHEBI:57597"/>
    </ligand>
</feature>
<feature type="binding site" evidence="7">
    <location>
        <position position="149"/>
    </location>
    <ligand>
        <name>NADPH</name>
        <dbReference type="ChEBI" id="CHEBI:57783"/>
    </ligand>
</feature>
<evidence type="ECO:0000256" key="10">
    <source>
        <dbReference type="PIRSR" id="PIRSR000114-3"/>
    </source>
</evidence>
<dbReference type="AlphaFoldDB" id="A0A6S6UEM0"/>
<dbReference type="InterPro" id="IPR006109">
    <property type="entry name" value="G3P_DH_NAD-dep_C"/>
</dbReference>
<feature type="binding site" evidence="7">
    <location>
        <position position="52"/>
    </location>
    <ligand>
        <name>NADPH</name>
        <dbReference type="ChEBI" id="CHEBI:57783"/>
    </ligand>
</feature>
<evidence type="ECO:0000256" key="6">
    <source>
        <dbReference type="ARBA" id="ARBA00023264"/>
    </source>
</evidence>
<organism evidence="15">
    <name type="scientific">uncultured Aureispira sp</name>
    <dbReference type="NCBI Taxonomy" id="1331704"/>
    <lineage>
        <taxon>Bacteria</taxon>
        <taxon>Pseudomonadati</taxon>
        <taxon>Bacteroidota</taxon>
        <taxon>Saprospiria</taxon>
        <taxon>Saprospirales</taxon>
        <taxon>Saprospiraceae</taxon>
        <taxon>Aureispira</taxon>
        <taxon>environmental samples</taxon>
    </lineage>
</organism>
<dbReference type="InterPro" id="IPR013328">
    <property type="entry name" value="6PGD_dom2"/>
</dbReference>
<keyword evidence="2 7" id="KW-0444">Lipid biosynthesis</keyword>
<feature type="binding site" evidence="7">
    <location>
        <position position="106"/>
    </location>
    <ligand>
        <name>NADPH</name>
        <dbReference type="ChEBI" id="CHEBI:57783"/>
    </ligand>
</feature>
<evidence type="ECO:0000256" key="11">
    <source>
        <dbReference type="RuleBase" id="RU000437"/>
    </source>
</evidence>
<dbReference type="NCBIfam" id="NF000942">
    <property type="entry name" value="PRK00094.1-4"/>
    <property type="match status" value="1"/>
</dbReference>
<feature type="binding site" evidence="7">
    <location>
        <position position="37"/>
    </location>
    <ligand>
        <name>NADPH</name>
        <dbReference type="ChEBI" id="CHEBI:57783"/>
    </ligand>
</feature>
<dbReference type="PANTHER" id="PTHR11728:SF1">
    <property type="entry name" value="GLYCEROL-3-PHOSPHATE DEHYDROGENASE [NAD(+)] 2, CHLOROPLASTIC"/>
    <property type="match status" value="1"/>
</dbReference>
<comment type="similarity">
    <text evidence="1 7 11">Belongs to the NAD-dependent glycerol-3-phosphate dehydrogenase family.</text>
</comment>
<dbReference type="HAMAP" id="MF_00394">
    <property type="entry name" value="NAD_Glyc3P_dehydrog"/>
    <property type="match status" value="1"/>
</dbReference>
<dbReference type="PANTHER" id="PTHR11728">
    <property type="entry name" value="GLYCEROL-3-PHOSPHATE DEHYDROGENASE"/>
    <property type="match status" value="1"/>
</dbReference>
<comment type="catalytic activity">
    <reaction evidence="7 12">
        <text>sn-glycerol 3-phosphate + NADP(+) = dihydroxyacetone phosphate + NADPH + H(+)</text>
        <dbReference type="Rhea" id="RHEA:11096"/>
        <dbReference type="ChEBI" id="CHEBI:15378"/>
        <dbReference type="ChEBI" id="CHEBI:57597"/>
        <dbReference type="ChEBI" id="CHEBI:57642"/>
        <dbReference type="ChEBI" id="CHEBI:57783"/>
        <dbReference type="ChEBI" id="CHEBI:58349"/>
        <dbReference type="EC" id="1.1.1.94"/>
    </reaction>
</comment>
<dbReference type="PIRSF" id="PIRSF000114">
    <property type="entry name" value="Glycerol-3-P_dh"/>
    <property type="match status" value="1"/>
</dbReference>
<evidence type="ECO:0000256" key="1">
    <source>
        <dbReference type="ARBA" id="ARBA00011009"/>
    </source>
</evidence>
<evidence type="ECO:0000256" key="4">
    <source>
        <dbReference type="ARBA" id="ARBA00023098"/>
    </source>
</evidence>
<feature type="binding site" evidence="7">
    <location>
        <position position="200"/>
    </location>
    <ligand>
        <name>sn-glycerol 3-phosphate</name>
        <dbReference type="ChEBI" id="CHEBI:57597"/>
    </ligand>
</feature>
<keyword evidence="7" id="KW-0963">Cytoplasm</keyword>
<comment type="caution">
    <text evidence="7">Lacks conserved residue(s) required for the propagation of feature annotation.</text>
</comment>
<evidence type="ECO:0000256" key="5">
    <source>
        <dbReference type="ARBA" id="ARBA00023209"/>
    </source>
</evidence>
<dbReference type="Gene3D" id="1.10.1040.10">
    <property type="entry name" value="N-(1-d-carboxylethyl)-l-norvaline Dehydrogenase, domain 2"/>
    <property type="match status" value="1"/>
</dbReference>
<dbReference type="InterPro" id="IPR006168">
    <property type="entry name" value="G3P_DH_NAD-dep"/>
</dbReference>
<comment type="catalytic activity">
    <reaction evidence="7">
        <text>sn-glycerol 3-phosphate + NAD(+) = dihydroxyacetone phosphate + NADH + H(+)</text>
        <dbReference type="Rhea" id="RHEA:11092"/>
        <dbReference type="ChEBI" id="CHEBI:15378"/>
        <dbReference type="ChEBI" id="CHEBI:57540"/>
        <dbReference type="ChEBI" id="CHEBI:57597"/>
        <dbReference type="ChEBI" id="CHEBI:57642"/>
        <dbReference type="ChEBI" id="CHEBI:57945"/>
        <dbReference type="EC" id="1.1.1.94"/>
    </reaction>
</comment>
<dbReference type="InterPro" id="IPR036291">
    <property type="entry name" value="NAD(P)-bd_dom_sf"/>
</dbReference>
<sequence>MEDSKQKEPVGIIGSGSFGMAIANLLAENVDVLLYARREEVRQAIEKREGRYSVLSPRIQAVSDLKFVADSCQLIFPIVPSQAFRSMMQQLSPFLSPTHFLIHGTKGLDIATLAEGESLHPEHIKTMSQVIQEESIVCRIGCLSGPNLSKEIMEGQPAATLIASPFTEVIKAGQAVLKSNRFQVYGDHDIIGAELAGALKNIIALAAGILGGKGLGKNLWALLVTRGLSEMIHIGKAVGAETKPFLGVAGIGDLVATASSPNSRNYKAGYRLGQGETLQDIMKTSVDVIEGVKTLETIRALGAHLKITTPIVEILYRVFFKQMPIDTAIQVLITYPYAVDVDFL</sequence>
<dbReference type="PROSITE" id="PS00957">
    <property type="entry name" value="NAD_G3PDH"/>
    <property type="match status" value="1"/>
</dbReference>
<proteinExistence type="inferred from homology"/>
<keyword evidence="7" id="KW-0547">Nucleotide-binding</keyword>
<dbReference type="SUPFAM" id="SSF51735">
    <property type="entry name" value="NAD(P)-binding Rossmann-fold domains"/>
    <property type="match status" value="1"/>
</dbReference>
<dbReference type="GO" id="GO:0005975">
    <property type="term" value="P:carbohydrate metabolic process"/>
    <property type="evidence" value="ECO:0007669"/>
    <property type="project" value="InterPro"/>
</dbReference>
<keyword evidence="4 7" id="KW-0443">Lipid metabolism</keyword>
<feature type="domain" description="Glycerol-3-phosphate dehydrogenase NAD-dependent C-terminal" evidence="14">
    <location>
        <begin position="189"/>
        <end position="329"/>
    </location>
</feature>
<comment type="subcellular location">
    <subcellularLocation>
        <location evidence="7">Cytoplasm</location>
    </subcellularLocation>
</comment>
<dbReference type="UniPathway" id="UPA00940"/>
<dbReference type="EMBL" id="CACVAQ010000445">
    <property type="protein sequence ID" value="CAA6828891.1"/>
    <property type="molecule type" value="Genomic_DNA"/>
</dbReference>
<dbReference type="GO" id="GO:0005829">
    <property type="term" value="C:cytosol"/>
    <property type="evidence" value="ECO:0007669"/>
    <property type="project" value="TreeGrafter"/>
</dbReference>
<dbReference type="GO" id="GO:0047952">
    <property type="term" value="F:glycerol-3-phosphate dehydrogenase [NAD(P)+] activity"/>
    <property type="evidence" value="ECO:0007669"/>
    <property type="project" value="UniProtKB-UniRule"/>
</dbReference>
<feature type="domain" description="Glycerol-3-phosphate dehydrogenase NAD-dependent N-terminal" evidence="13">
    <location>
        <begin position="10"/>
        <end position="165"/>
    </location>
</feature>